<keyword evidence="4" id="KW-1185">Reference proteome</keyword>
<evidence type="ECO:0000259" key="2">
    <source>
        <dbReference type="Pfam" id="PF07510"/>
    </source>
</evidence>
<proteinExistence type="predicted"/>
<evidence type="ECO:0008006" key="5">
    <source>
        <dbReference type="Google" id="ProtNLM"/>
    </source>
</evidence>
<evidence type="ECO:0000313" key="4">
    <source>
        <dbReference type="Proteomes" id="UP000003529"/>
    </source>
</evidence>
<evidence type="ECO:0000313" key="3">
    <source>
        <dbReference type="EMBL" id="EEP66026.1"/>
    </source>
</evidence>
<reference evidence="3" key="1">
    <citation type="submission" date="2009-04" db="EMBL/GenBank/DDBJ databases">
        <authorList>
            <person name="Weinstock G."/>
            <person name="Sodergren E."/>
            <person name="Clifton S."/>
            <person name="Fulton L."/>
            <person name="Fulton B."/>
            <person name="Courtney L."/>
            <person name="Fronick C."/>
            <person name="Harrison M."/>
            <person name="Strong C."/>
            <person name="Farmer C."/>
            <person name="Delahaunty K."/>
            <person name="Markovic C."/>
            <person name="Hall O."/>
            <person name="Minx P."/>
            <person name="Tomlinson C."/>
            <person name="Mitreva M."/>
            <person name="Nelson J."/>
            <person name="Hou S."/>
            <person name="Wollam A."/>
            <person name="Pepin K.H."/>
            <person name="Johnson M."/>
            <person name="Bhonagiri V."/>
            <person name="Nash W.E."/>
            <person name="Warren W."/>
            <person name="Chinwalla A."/>
            <person name="Mardis E.R."/>
            <person name="Wilson R.K."/>
        </authorList>
    </citation>
    <scope>NUCLEOTIDE SEQUENCE [LARGE SCALE GENOMIC DNA]</scope>
    <source>
        <strain evidence="3">ATCC 17748</strain>
    </source>
</reference>
<dbReference type="AlphaFoldDB" id="C4FMT4"/>
<dbReference type="RefSeq" id="WP_005384899.1">
    <property type="nucleotide sequence ID" value="NZ_GG667604.1"/>
</dbReference>
<dbReference type="Proteomes" id="UP000003529">
    <property type="component" value="Unassembled WGS sequence"/>
</dbReference>
<dbReference type="OrthoDB" id="9798761at2"/>
<gene>
    <name evidence="3" type="ORF">VEIDISOL_00089</name>
</gene>
<comment type="caution">
    <text evidence="3">The sequence shown here is derived from an EMBL/GenBank/DDBJ whole genome shotgun (WGS) entry which is preliminary data.</text>
</comment>
<sequence>MAEITSLMKDIKGILDNKNQFVIPDFQRSFVWTDKDVDTLFSDFKEDTDNYTDRLDTLPGYLLGNIVLISNENNPTRFDVIDGQQRLTTLTLIFCALNNLFMDIAEETRRNLGANADMWMGHTFSFKEYFRILDNNLQFVDYKILHTQDLDFKETYKSIIKQGALVSDEDNTSANNLEAVYESILQHLRSIYDDEPQKLLYFLQYLTTKVKLIETTAPSIERAFQLFEILNNRGQSLEPLDLLKNYLLKNLTSAPGITQNQIKDFSDSWSQFLKNLKDTGKSKAIETSTFIKHFIIGTKAINVKKKDLFEHFKDNELVANDILQLSSDINSISKVYASINRDPLSNDFLSNDDGMYTLFTLFNTVQIHPLLMPFYNASRVDKVRLVDAAVRYVAAVIFSYTQTNAIEAELPEIIEKILHESDPACRLEVAVTELELRTKPYVDLIRVLLPVKDFGSKNKKQAPKAFQILKFIELYLNQKDSIKTNKKIELEHIMPQAADNADYSFDDEDTRKEYLNHLGNLTLLDKSLNASVKNGNFAEKLDHYKACEFVITRALAEEIDSPVQNQQPLINFQNTYFAVDNPEQITYWDKTQIDERGQKLVEVLEKLLLKQVP</sequence>
<dbReference type="HOGENOM" id="CLU_011736_6_1_9"/>
<dbReference type="Pfam" id="PF03235">
    <property type="entry name" value="GmrSD_N"/>
    <property type="match status" value="1"/>
</dbReference>
<protein>
    <recommendedName>
        <fullName evidence="5">DUF262 domain-containing protein</fullName>
    </recommendedName>
</protein>
<accession>C4FMT4</accession>
<dbReference type="eggNOG" id="COG1479">
    <property type="taxonomic scope" value="Bacteria"/>
</dbReference>
<organism evidence="3 4">
    <name type="scientific">Veillonella dispar ATCC 17748</name>
    <dbReference type="NCBI Taxonomy" id="546273"/>
    <lineage>
        <taxon>Bacteria</taxon>
        <taxon>Bacillati</taxon>
        <taxon>Bacillota</taxon>
        <taxon>Negativicutes</taxon>
        <taxon>Veillonellales</taxon>
        <taxon>Veillonellaceae</taxon>
        <taxon>Veillonella</taxon>
    </lineage>
</organism>
<dbReference type="PANTHER" id="PTHR35149">
    <property type="entry name" value="SLL5132 PROTEIN"/>
    <property type="match status" value="1"/>
</dbReference>
<dbReference type="EMBL" id="ACIK02000004">
    <property type="protein sequence ID" value="EEP66026.1"/>
    <property type="molecule type" value="Genomic_DNA"/>
</dbReference>
<dbReference type="InterPro" id="IPR004919">
    <property type="entry name" value="GmrSD_N"/>
</dbReference>
<evidence type="ECO:0000259" key="1">
    <source>
        <dbReference type="Pfam" id="PF03235"/>
    </source>
</evidence>
<dbReference type="PANTHER" id="PTHR35149:SF1">
    <property type="entry name" value="DUF5655 DOMAIN-CONTAINING PROTEIN"/>
    <property type="match status" value="1"/>
</dbReference>
<dbReference type="InterPro" id="IPR011089">
    <property type="entry name" value="GmrSD_C"/>
</dbReference>
<dbReference type="Pfam" id="PF07510">
    <property type="entry name" value="GmrSD_C"/>
    <property type="match status" value="1"/>
</dbReference>
<feature type="domain" description="GmrSD restriction endonucleases C-terminal" evidence="2">
    <location>
        <begin position="458"/>
        <end position="603"/>
    </location>
</feature>
<name>C4FMT4_9FIRM</name>
<feature type="domain" description="GmrSD restriction endonucleases N-terminal" evidence="1">
    <location>
        <begin position="11"/>
        <end position="248"/>
    </location>
</feature>